<evidence type="ECO:0000313" key="6">
    <source>
        <dbReference type="Proteomes" id="UP000060390"/>
    </source>
</evidence>
<dbReference type="Proteomes" id="UP000069906">
    <property type="component" value="Chromosome"/>
</dbReference>
<reference evidence="5 6" key="3">
    <citation type="journal article" date="2016" name="Stand. Genomic Sci.">
        <title>Complete genome sequence of 'Halanaeroarchaeum sulfurireducens' M27-SA2, a sulfur-reducing and acetate-oxidizing haloarchaeon from the deep-sea hypersaline anoxic lake Medee.</title>
        <authorList>
            <person name="Messina E."/>
            <person name="Sorokin D.Y."/>
            <person name="Kublanov I.V."/>
            <person name="Toshchakov S."/>
            <person name="Lopatina A."/>
            <person name="Arcadi E."/>
            <person name="Smedile F."/>
            <person name="La Spada G."/>
            <person name="La Cono V."/>
            <person name="Yakimov M.M."/>
        </authorList>
    </citation>
    <scope>NUCLEOTIDE SEQUENCE [LARGE SCALE GENOMIC DNA]</scope>
    <source>
        <strain evidence="5 6">M27-SA2</strain>
    </source>
</reference>
<dbReference type="KEGG" id="hsu:HLASF_1283"/>
<dbReference type="EMBL" id="CP011564">
    <property type="protein sequence ID" value="ALG82164.1"/>
    <property type="molecule type" value="Genomic_DNA"/>
</dbReference>
<sequence>MATKSARLFDNAVEQRELQVVYEIKPGSACPLTTIEDDIEVKDVRTQFRGSDADCESMIEAHNPDEDQYLITHNTCEGRCCPGRAFAEFDAIPSVENVTGDSMIVEAYLDDRADLRDLTESLRGRSEMVSLLRVKENAIGRLSDDLIDVDLSMLTTKQREALDVAIEMGYFEEGKQVTLADMAKPFDISRQAFSERLAAAERKIMTQLAL</sequence>
<dbReference type="GeneID" id="26010617"/>
<dbReference type="InterPro" id="IPR007050">
    <property type="entry name" value="HTH_bacterioopsin"/>
</dbReference>
<dbReference type="STRING" id="1604004.HLASA_1271"/>
<dbReference type="HOGENOM" id="CLU_109670_0_0_2"/>
<keyword evidence="7" id="KW-1185">Reference proteome</keyword>
<evidence type="ECO:0000313" key="7">
    <source>
        <dbReference type="Proteomes" id="UP000069906"/>
    </source>
</evidence>
<name>A0A0F7PDP8_9EURY</name>
<dbReference type="Pfam" id="PF04967">
    <property type="entry name" value="HTH_10"/>
    <property type="match status" value="1"/>
</dbReference>
<gene>
    <name evidence="5" type="ORF">HLASA_1271</name>
    <name evidence="4" type="ORF">HLASF_1283</name>
</gene>
<evidence type="ECO:0000256" key="1">
    <source>
        <dbReference type="ARBA" id="ARBA00023015"/>
    </source>
</evidence>
<evidence type="ECO:0000313" key="5">
    <source>
        <dbReference type="EMBL" id="ALG82164.1"/>
    </source>
</evidence>
<reference evidence="6" key="2">
    <citation type="submission" date="2015-05" db="EMBL/GenBank/DDBJ databases">
        <title>Complete genome sequence of Halanaeroarchaeum sulfurireducens type strain M27-SA2, a sulfate-reducer haloarchaeon from marine anoxic lake Medee.</title>
        <authorList>
            <person name="Messina E."/>
            <person name="Kublanov I.V."/>
            <person name="Toshchakov S."/>
            <person name="Arcadi E."/>
            <person name="La Spada G."/>
            <person name="La Cono V."/>
            <person name="Yakimov M.M."/>
        </authorList>
    </citation>
    <scope>NUCLEOTIDE SEQUENCE [LARGE SCALE GENOMIC DNA]</scope>
    <source>
        <strain evidence="6">M27-SA2</strain>
    </source>
</reference>
<organism evidence="4 7">
    <name type="scientific">Halanaeroarchaeum sulfurireducens</name>
    <dbReference type="NCBI Taxonomy" id="1604004"/>
    <lineage>
        <taxon>Archaea</taxon>
        <taxon>Methanobacteriati</taxon>
        <taxon>Methanobacteriota</taxon>
        <taxon>Stenosarchaea group</taxon>
        <taxon>Halobacteria</taxon>
        <taxon>Halobacteriales</taxon>
        <taxon>Halobacteriaceae</taxon>
        <taxon>Halanaeroarchaeum</taxon>
    </lineage>
</organism>
<evidence type="ECO:0000313" key="4">
    <source>
        <dbReference type="EMBL" id="AKH97769.1"/>
    </source>
</evidence>
<dbReference type="PANTHER" id="PTHR34236:SF1">
    <property type="entry name" value="DIMETHYL SULFOXIDE REDUCTASE TRANSCRIPTIONAL ACTIVATOR"/>
    <property type="match status" value="1"/>
</dbReference>
<dbReference type="AlphaFoldDB" id="A0A0F7PDP8"/>
<dbReference type="OrthoDB" id="156233at2157"/>
<dbReference type="PANTHER" id="PTHR34236">
    <property type="entry name" value="DIMETHYL SULFOXIDE REDUCTASE TRANSCRIPTIONAL ACTIVATOR"/>
    <property type="match status" value="1"/>
</dbReference>
<keyword evidence="1" id="KW-0805">Transcription regulation</keyword>
<dbReference type="KEGG" id="hsf:HLASA_1271"/>
<keyword evidence="2" id="KW-0804">Transcription</keyword>
<evidence type="ECO:0000259" key="3">
    <source>
        <dbReference type="Pfam" id="PF04967"/>
    </source>
</evidence>
<reference evidence="4 7" key="1">
    <citation type="journal article" date="2015" name="ISME J.">
        <title>Elemental sulfur and acetate can support life of a novel strictly anaerobic haloarchaeon.</title>
        <authorList>
            <person name="Sorokin D.Y."/>
            <person name="Kublanov I.V."/>
            <person name="Gavrilov S.N."/>
            <person name="Rojo D."/>
            <person name="Roman P."/>
            <person name="Golyshin P.N."/>
            <person name="Slepak V.Z."/>
            <person name="Smedile F."/>
            <person name="Ferrer M."/>
            <person name="Messina E."/>
            <person name="La Cono V."/>
            <person name="Yakimov M.M."/>
        </authorList>
    </citation>
    <scope>NUCLEOTIDE SEQUENCE [LARGE SCALE GENOMIC DNA]</scope>
    <source>
        <strain evidence="4 7">HSR2</strain>
    </source>
</reference>
<feature type="domain" description="HTH bat-type" evidence="3">
    <location>
        <begin position="154"/>
        <end position="206"/>
    </location>
</feature>
<protein>
    <submittedName>
        <fullName evidence="4">Transcription regulator</fullName>
    </submittedName>
</protein>
<evidence type="ECO:0000256" key="2">
    <source>
        <dbReference type="ARBA" id="ARBA00023163"/>
    </source>
</evidence>
<dbReference type="EMBL" id="CP008874">
    <property type="protein sequence ID" value="AKH97769.1"/>
    <property type="molecule type" value="Genomic_DNA"/>
</dbReference>
<accession>A0A0F7PDP8</accession>
<proteinExistence type="predicted"/>
<dbReference type="Proteomes" id="UP000060390">
    <property type="component" value="Chromosome"/>
</dbReference>
<dbReference type="RefSeq" id="WP_050048488.1">
    <property type="nucleotide sequence ID" value="NZ_CP008874.1"/>
</dbReference>